<keyword evidence="1" id="KW-0645">Protease</keyword>
<dbReference type="Gene3D" id="2.30.42.10">
    <property type="match status" value="1"/>
</dbReference>
<feature type="transmembrane region" description="Helical" evidence="2">
    <location>
        <begin position="21"/>
        <end position="46"/>
    </location>
</feature>
<feature type="domain" description="Lon proteolytic" evidence="3">
    <location>
        <begin position="249"/>
        <end position="347"/>
    </location>
</feature>
<feature type="active site" evidence="1">
    <location>
        <position position="254"/>
    </location>
</feature>
<dbReference type="PANTHER" id="PTHR10046">
    <property type="entry name" value="ATP DEPENDENT LON PROTEASE FAMILY MEMBER"/>
    <property type="match status" value="1"/>
</dbReference>
<dbReference type="EC" id="3.4.21.53" evidence="1"/>
<dbReference type="InterPro" id="IPR027065">
    <property type="entry name" value="Lon_Prtase"/>
</dbReference>
<dbReference type="PROSITE" id="PS51786">
    <property type="entry name" value="LON_PROTEOLYTIC"/>
    <property type="match status" value="1"/>
</dbReference>
<keyword evidence="2" id="KW-1133">Transmembrane helix</keyword>
<comment type="similarity">
    <text evidence="1">Belongs to the peptidase S16 family.</text>
</comment>
<dbReference type="Gene3D" id="3.30.230.10">
    <property type="match status" value="1"/>
</dbReference>
<evidence type="ECO:0000313" key="4">
    <source>
        <dbReference type="EMBL" id="BBZ10072.1"/>
    </source>
</evidence>
<keyword evidence="1" id="KW-0378">Hydrolase</keyword>
<organism evidence="4 5">
    <name type="scientific">Mycobacterium branderi</name>
    <dbReference type="NCBI Taxonomy" id="43348"/>
    <lineage>
        <taxon>Bacteria</taxon>
        <taxon>Bacillati</taxon>
        <taxon>Actinomycetota</taxon>
        <taxon>Actinomycetes</taxon>
        <taxon>Mycobacteriales</taxon>
        <taxon>Mycobacteriaceae</taxon>
        <taxon>Mycobacterium</taxon>
    </lineage>
</organism>
<dbReference type="EMBL" id="AP022606">
    <property type="protein sequence ID" value="BBZ10072.1"/>
    <property type="molecule type" value="Genomic_DNA"/>
</dbReference>
<protein>
    <recommendedName>
        <fullName evidence="1">endopeptidase La</fullName>
        <ecNumber evidence="1">3.4.21.53</ecNumber>
    </recommendedName>
</protein>
<sequence>MIRRHAEGERDLRVGDVNRRILTLIVALVPIVAFGVLLAVVTVPYVSLGPGPTFDTLGEVDGKQVVDIEGTQTHPTTGHLNMTTVSQRDGLSLGEALTLWLSGQEQLVPRDLVYPPGKSRDEVDKANNADFRQSEDSAEYAALGYLKYPQAVTVAAVSDPGPSKGKLRDGDALDAVDGTPVANVEQFTSLLKKTKPGQSVTIDFRRKNAPPGNARITLGANPDRGYGFLGVSVLDAPWAPFAIDFNLANVGGPSAGLMFSLAVVDKLTTGDLAGSKFVAGTGTITAEGKVGPIGGIVHKMNAARAAGATVFLVPAKNCYEASSDKLPGLQLVKVDTLGQAVDALHAVTSGGQPPSC</sequence>
<keyword evidence="5" id="KW-1185">Reference proteome</keyword>
<accession>A0ABN6B158</accession>
<dbReference type="InterPro" id="IPR001478">
    <property type="entry name" value="PDZ"/>
</dbReference>
<keyword evidence="2" id="KW-0812">Transmembrane</keyword>
<dbReference type="SUPFAM" id="SSF50156">
    <property type="entry name" value="PDZ domain-like"/>
    <property type="match status" value="1"/>
</dbReference>
<evidence type="ECO:0000313" key="5">
    <source>
        <dbReference type="Proteomes" id="UP000467379"/>
    </source>
</evidence>
<evidence type="ECO:0000256" key="1">
    <source>
        <dbReference type="PROSITE-ProRule" id="PRU01122"/>
    </source>
</evidence>
<dbReference type="InterPro" id="IPR020568">
    <property type="entry name" value="Ribosomal_Su5_D2-typ_SF"/>
</dbReference>
<dbReference type="SUPFAM" id="SSF54211">
    <property type="entry name" value="Ribosomal protein S5 domain 2-like"/>
    <property type="match status" value="1"/>
</dbReference>
<dbReference type="Proteomes" id="UP000467379">
    <property type="component" value="Chromosome"/>
</dbReference>
<dbReference type="Pfam" id="PF05362">
    <property type="entry name" value="Lon_C"/>
    <property type="match status" value="1"/>
</dbReference>
<name>A0ABN6B158_9MYCO</name>
<dbReference type="InterPro" id="IPR008269">
    <property type="entry name" value="Lon_proteolytic"/>
</dbReference>
<dbReference type="InterPro" id="IPR036034">
    <property type="entry name" value="PDZ_sf"/>
</dbReference>
<evidence type="ECO:0000256" key="2">
    <source>
        <dbReference type="SAM" id="Phobius"/>
    </source>
</evidence>
<evidence type="ECO:0000259" key="3">
    <source>
        <dbReference type="PROSITE" id="PS51786"/>
    </source>
</evidence>
<dbReference type="InterPro" id="IPR014721">
    <property type="entry name" value="Ribsml_uS5_D2-typ_fold_subgr"/>
</dbReference>
<dbReference type="Pfam" id="PF13180">
    <property type="entry name" value="PDZ_2"/>
    <property type="match status" value="1"/>
</dbReference>
<keyword evidence="2" id="KW-0472">Membrane</keyword>
<comment type="catalytic activity">
    <reaction evidence="1">
        <text>Hydrolysis of proteins in presence of ATP.</text>
        <dbReference type="EC" id="3.4.21.53"/>
    </reaction>
</comment>
<feature type="active site" evidence="1">
    <location>
        <position position="299"/>
    </location>
</feature>
<proteinExistence type="inferred from homology"/>
<reference evidence="4 5" key="1">
    <citation type="journal article" date="2019" name="Emerg. Microbes Infect.">
        <title>Comprehensive subspecies identification of 175 nontuberculous mycobacteria species based on 7547 genomic profiles.</title>
        <authorList>
            <person name="Matsumoto Y."/>
            <person name="Kinjo T."/>
            <person name="Motooka D."/>
            <person name="Nabeya D."/>
            <person name="Jung N."/>
            <person name="Uechi K."/>
            <person name="Horii T."/>
            <person name="Iida T."/>
            <person name="Fujita J."/>
            <person name="Nakamura S."/>
        </authorList>
    </citation>
    <scope>NUCLEOTIDE SEQUENCE [LARGE SCALE GENOMIC DNA]</scope>
    <source>
        <strain evidence="4 5">JCM 12687</strain>
    </source>
</reference>
<keyword evidence="1" id="KW-0720">Serine protease</keyword>
<gene>
    <name evidence="4" type="ORF">MBRA_02670</name>
</gene>